<sequence>MKCYNSTADFFAEMNNFHFDTKPNTSNLFLAISLKRNDEFVLSVNILHNLNTVLVSEGIGFQHPCCKVTQGPGIPDFSVKRNDHKEIYLTELLPSQHNNPTVLQSYAHVVPQAKQNNYLQSPGSSTAQQPSSIQFRNFKYDGFRNMTYLGYGRSGKHSDVISGLRYSPKSRHFIEVRVSFTRTNILKDIYQN</sequence>
<evidence type="ECO:0000313" key="2">
    <source>
        <dbReference type="Proteomes" id="UP000789831"/>
    </source>
</evidence>
<gene>
    <name evidence="1" type="ORF">AGERDE_LOCUS10626</name>
</gene>
<comment type="caution">
    <text evidence="1">The sequence shown here is derived from an EMBL/GenBank/DDBJ whole genome shotgun (WGS) entry which is preliminary data.</text>
</comment>
<proteinExistence type="predicted"/>
<dbReference type="Proteomes" id="UP000789831">
    <property type="component" value="Unassembled WGS sequence"/>
</dbReference>
<accession>A0A9N9DF36</accession>
<reference evidence="1" key="1">
    <citation type="submission" date="2021-06" db="EMBL/GenBank/DDBJ databases">
        <authorList>
            <person name="Kallberg Y."/>
            <person name="Tangrot J."/>
            <person name="Rosling A."/>
        </authorList>
    </citation>
    <scope>NUCLEOTIDE SEQUENCE</scope>
    <source>
        <strain evidence="1">MT106</strain>
    </source>
</reference>
<name>A0A9N9DF36_9GLOM</name>
<keyword evidence="2" id="KW-1185">Reference proteome</keyword>
<organism evidence="1 2">
    <name type="scientific">Ambispora gerdemannii</name>
    <dbReference type="NCBI Taxonomy" id="144530"/>
    <lineage>
        <taxon>Eukaryota</taxon>
        <taxon>Fungi</taxon>
        <taxon>Fungi incertae sedis</taxon>
        <taxon>Mucoromycota</taxon>
        <taxon>Glomeromycotina</taxon>
        <taxon>Glomeromycetes</taxon>
        <taxon>Archaeosporales</taxon>
        <taxon>Ambisporaceae</taxon>
        <taxon>Ambispora</taxon>
    </lineage>
</organism>
<dbReference type="EMBL" id="CAJVPL010003461">
    <property type="protein sequence ID" value="CAG8633237.1"/>
    <property type="molecule type" value="Genomic_DNA"/>
</dbReference>
<dbReference type="AlphaFoldDB" id="A0A9N9DF36"/>
<feature type="non-terminal residue" evidence="1">
    <location>
        <position position="1"/>
    </location>
</feature>
<protein>
    <submittedName>
        <fullName evidence="1">11537_t:CDS:1</fullName>
    </submittedName>
</protein>
<evidence type="ECO:0000313" key="1">
    <source>
        <dbReference type="EMBL" id="CAG8633237.1"/>
    </source>
</evidence>